<evidence type="ECO:0000256" key="1">
    <source>
        <dbReference type="ARBA" id="ARBA00006738"/>
    </source>
</evidence>
<protein>
    <recommendedName>
        <fullName evidence="2">UPF0102 protein LV75_006331</fullName>
    </recommendedName>
</protein>
<comment type="caution">
    <text evidence="3">The sequence shown here is derived from an EMBL/GenBank/DDBJ whole genome shotgun (WGS) entry which is preliminary data.</text>
</comment>
<dbReference type="Gene3D" id="3.40.1350.10">
    <property type="match status" value="1"/>
</dbReference>
<dbReference type="PANTHER" id="PTHR34039:SF1">
    <property type="entry name" value="UPF0102 PROTEIN YRAN"/>
    <property type="match status" value="1"/>
</dbReference>
<evidence type="ECO:0000313" key="3">
    <source>
        <dbReference type="EMBL" id="MCP2273800.1"/>
    </source>
</evidence>
<dbReference type="InterPro" id="IPR011856">
    <property type="entry name" value="tRNA_endonuc-like_dom_sf"/>
</dbReference>
<dbReference type="RefSeq" id="WP_253890985.1">
    <property type="nucleotide sequence ID" value="NZ_BAAAVB010000017.1"/>
</dbReference>
<dbReference type="EMBL" id="JAMTCO010000018">
    <property type="protein sequence ID" value="MCP2273800.1"/>
    <property type="molecule type" value="Genomic_DNA"/>
</dbReference>
<dbReference type="CDD" id="cd20736">
    <property type="entry name" value="PoNe_Nuclease"/>
    <property type="match status" value="1"/>
</dbReference>
<dbReference type="Pfam" id="PF02021">
    <property type="entry name" value="UPF0102"/>
    <property type="match status" value="1"/>
</dbReference>
<dbReference type="HAMAP" id="MF_00048">
    <property type="entry name" value="UPF0102"/>
    <property type="match status" value="1"/>
</dbReference>
<reference evidence="3 4" key="1">
    <citation type="submission" date="2022-06" db="EMBL/GenBank/DDBJ databases">
        <title>Genomic Encyclopedia of Archaeal and Bacterial Type Strains, Phase II (KMG-II): from individual species to whole genera.</title>
        <authorList>
            <person name="Goeker M."/>
        </authorList>
    </citation>
    <scope>NUCLEOTIDE SEQUENCE [LARGE SCALE GENOMIC DNA]</scope>
    <source>
        <strain evidence="3 4">DSM 44255</strain>
    </source>
</reference>
<accession>A0ABT1IMD0</accession>
<evidence type="ECO:0000256" key="2">
    <source>
        <dbReference type="HAMAP-Rule" id="MF_00048"/>
    </source>
</evidence>
<comment type="similarity">
    <text evidence="1 2">Belongs to the UPF0102 family.</text>
</comment>
<dbReference type="InterPro" id="IPR011335">
    <property type="entry name" value="Restrct_endonuc-II-like"/>
</dbReference>
<dbReference type="SUPFAM" id="SSF52980">
    <property type="entry name" value="Restriction endonuclease-like"/>
    <property type="match status" value="1"/>
</dbReference>
<sequence length="118" mass="13120">MARHLEVGARGEDIAARYLASSGLVVLARNWRCELGELDVICGDDGRLVVCEVKTRTGTHYGGPAEAVTDDKARRVRALARRWRLDNGIGPVEIRFDIVSVLLPRDDEPTVRHLRGVF</sequence>
<proteinExistence type="inferred from homology"/>
<dbReference type="GO" id="GO:0004519">
    <property type="term" value="F:endonuclease activity"/>
    <property type="evidence" value="ECO:0007669"/>
    <property type="project" value="UniProtKB-KW"/>
</dbReference>
<name>A0ABT1IMD0_9PSEU</name>
<dbReference type="Proteomes" id="UP001205185">
    <property type="component" value="Unassembled WGS sequence"/>
</dbReference>
<keyword evidence="3" id="KW-0540">Nuclease</keyword>
<keyword evidence="3" id="KW-0255">Endonuclease</keyword>
<keyword evidence="3" id="KW-0378">Hydrolase</keyword>
<gene>
    <name evidence="3" type="ORF">LV75_006331</name>
</gene>
<keyword evidence="4" id="KW-1185">Reference proteome</keyword>
<dbReference type="InterPro" id="IPR003509">
    <property type="entry name" value="UPF0102_YraN-like"/>
</dbReference>
<dbReference type="PANTHER" id="PTHR34039">
    <property type="entry name" value="UPF0102 PROTEIN YRAN"/>
    <property type="match status" value="1"/>
</dbReference>
<evidence type="ECO:0000313" key="4">
    <source>
        <dbReference type="Proteomes" id="UP001205185"/>
    </source>
</evidence>
<dbReference type="NCBIfam" id="NF009154">
    <property type="entry name" value="PRK12497.3-3"/>
    <property type="match status" value="1"/>
</dbReference>
<organism evidence="3 4">
    <name type="scientific">Actinokineospora diospyrosa</name>
    <dbReference type="NCBI Taxonomy" id="103728"/>
    <lineage>
        <taxon>Bacteria</taxon>
        <taxon>Bacillati</taxon>
        <taxon>Actinomycetota</taxon>
        <taxon>Actinomycetes</taxon>
        <taxon>Pseudonocardiales</taxon>
        <taxon>Pseudonocardiaceae</taxon>
        <taxon>Actinokineospora</taxon>
    </lineage>
</organism>